<dbReference type="OrthoDB" id="8566531at2"/>
<dbReference type="Proteomes" id="UP000282837">
    <property type="component" value="Unassembled WGS sequence"/>
</dbReference>
<dbReference type="Pfam" id="PF06528">
    <property type="entry name" value="Phage_P2_GpE"/>
    <property type="match status" value="1"/>
</dbReference>
<protein>
    <submittedName>
        <fullName evidence="1">GpE family phage tail protein</fullName>
    </submittedName>
</protein>
<accession>A0A3S2UQ20</accession>
<dbReference type="AlphaFoldDB" id="A0A3S2UQ20"/>
<organism evidence="1 2">
    <name type="scientific">Novosphingobium umbonatum</name>
    <dbReference type="NCBI Taxonomy" id="1908524"/>
    <lineage>
        <taxon>Bacteria</taxon>
        <taxon>Pseudomonadati</taxon>
        <taxon>Pseudomonadota</taxon>
        <taxon>Alphaproteobacteria</taxon>
        <taxon>Sphingomonadales</taxon>
        <taxon>Sphingomonadaceae</taxon>
        <taxon>Novosphingobium</taxon>
    </lineage>
</organism>
<gene>
    <name evidence="1" type="ORF">EOE18_13760</name>
</gene>
<evidence type="ECO:0000313" key="1">
    <source>
        <dbReference type="EMBL" id="RVU03984.1"/>
    </source>
</evidence>
<dbReference type="EMBL" id="SACO01000011">
    <property type="protein sequence ID" value="RVU03984.1"/>
    <property type="molecule type" value="Genomic_DNA"/>
</dbReference>
<proteinExistence type="predicted"/>
<dbReference type="InterPro" id="IPR009493">
    <property type="entry name" value="P2_GpE"/>
</dbReference>
<evidence type="ECO:0000313" key="2">
    <source>
        <dbReference type="Proteomes" id="UP000282837"/>
    </source>
</evidence>
<reference evidence="1 2" key="1">
    <citation type="submission" date="2019-01" db="EMBL/GenBank/DDBJ databases">
        <authorList>
            <person name="Chen W.-M."/>
        </authorList>
    </citation>
    <scope>NUCLEOTIDE SEQUENCE [LARGE SCALE GENOMIC DNA]</scope>
    <source>
        <strain evidence="1 2">FSY-9</strain>
    </source>
</reference>
<comment type="caution">
    <text evidence="1">The sequence shown here is derived from an EMBL/GenBank/DDBJ whole genome shotgun (WGS) entry which is preliminary data.</text>
</comment>
<keyword evidence="2" id="KW-1185">Reference proteome</keyword>
<name>A0A3S2UQ20_9SPHN</name>
<sequence>MADLGFFNGWQPSELEAMPIGKLMLYRELAVKRWNSTFGAKED</sequence>